<keyword evidence="6" id="KW-0865">Zymogen</keyword>
<evidence type="ECO:0000256" key="2">
    <source>
        <dbReference type="ARBA" id="ARBA00022670"/>
    </source>
</evidence>
<dbReference type="InterPro" id="IPR012599">
    <property type="entry name" value="Propeptide_C1A"/>
</dbReference>
<dbReference type="AlphaFoldDB" id="A0A4Z2CKH4"/>
<evidence type="ECO:0000256" key="4">
    <source>
        <dbReference type="ARBA" id="ARBA00022801"/>
    </source>
</evidence>
<evidence type="ECO:0000256" key="1">
    <source>
        <dbReference type="ARBA" id="ARBA00008455"/>
    </source>
</evidence>
<gene>
    <name evidence="12" type="ORF">EWB00_011071</name>
</gene>
<organism evidence="12 13">
    <name type="scientific">Schistosoma japonicum</name>
    <name type="common">Blood fluke</name>
    <dbReference type="NCBI Taxonomy" id="6182"/>
    <lineage>
        <taxon>Eukaryota</taxon>
        <taxon>Metazoa</taxon>
        <taxon>Spiralia</taxon>
        <taxon>Lophotrochozoa</taxon>
        <taxon>Platyhelminthes</taxon>
        <taxon>Trematoda</taxon>
        <taxon>Digenea</taxon>
        <taxon>Strigeidida</taxon>
        <taxon>Schistosomatoidea</taxon>
        <taxon>Schistosomatidae</taxon>
        <taxon>Schistosoma</taxon>
    </lineage>
</organism>
<dbReference type="PROSITE" id="PS00640">
    <property type="entry name" value="THIOL_PROTEASE_ASN"/>
    <property type="match status" value="1"/>
</dbReference>
<evidence type="ECO:0000313" key="13">
    <source>
        <dbReference type="Proteomes" id="UP000311919"/>
    </source>
</evidence>
<evidence type="ECO:0000256" key="9">
    <source>
        <dbReference type="ARBA" id="ARBA00073107"/>
    </source>
</evidence>
<evidence type="ECO:0000313" key="12">
    <source>
        <dbReference type="EMBL" id="TNN04783.1"/>
    </source>
</evidence>
<dbReference type="PANTHER" id="PTHR12411">
    <property type="entry name" value="CYSTEINE PROTEASE FAMILY C1-RELATED"/>
    <property type="match status" value="1"/>
</dbReference>
<comment type="function">
    <text evidence="8">Thiol protease. Has a role as a digestive enzyme.</text>
</comment>
<evidence type="ECO:0000256" key="8">
    <source>
        <dbReference type="ARBA" id="ARBA00055576"/>
    </source>
</evidence>
<dbReference type="InterPro" id="IPR013128">
    <property type="entry name" value="Peptidase_C1A"/>
</dbReference>
<dbReference type="InterPro" id="IPR025661">
    <property type="entry name" value="Pept_asp_AS"/>
</dbReference>
<dbReference type="SUPFAM" id="SSF54001">
    <property type="entry name" value="Cysteine proteinases"/>
    <property type="match status" value="1"/>
</dbReference>
<keyword evidence="13" id="KW-1185">Reference proteome</keyword>
<dbReference type="STRING" id="6182.A0A4Z2CKH4"/>
<dbReference type="CDD" id="cd02620">
    <property type="entry name" value="Peptidase_C1A_CathepsinB"/>
    <property type="match status" value="1"/>
</dbReference>
<evidence type="ECO:0000256" key="6">
    <source>
        <dbReference type="ARBA" id="ARBA00023145"/>
    </source>
</evidence>
<dbReference type="InterPro" id="IPR038765">
    <property type="entry name" value="Papain-like_cys_pep_sf"/>
</dbReference>
<keyword evidence="3 10" id="KW-0732">Signal</keyword>
<proteinExistence type="inferred from homology"/>
<keyword evidence="2" id="KW-0645">Protease</keyword>
<evidence type="ECO:0000256" key="3">
    <source>
        <dbReference type="ARBA" id="ARBA00022729"/>
    </source>
</evidence>
<comment type="caution">
    <text evidence="12">The sequence shown here is derived from an EMBL/GenBank/DDBJ whole genome shotgun (WGS) entry which is preliminary data.</text>
</comment>
<reference evidence="12 13" key="1">
    <citation type="submission" date="2019-03" db="EMBL/GenBank/DDBJ databases">
        <title>An improved genome assembly of the fluke Schistosoma japonicum.</title>
        <authorList>
            <person name="Hu W."/>
            <person name="Luo F."/>
            <person name="Yin M."/>
            <person name="Mo X."/>
            <person name="Sun C."/>
            <person name="Wu Q."/>
            <person name="Zhu B."/>
            <person name="Xiang M."/>
            <person name="Wang J."/>
            <person name="Wang Y."/>
            <person name="Zhang T."/>
            <person name="Xu B."/>
            <person name="Zheng H."/>
            <person name="Feng Z."/>
        </authorList>
    </citation>
    <scope>NUCLEOTIDE SEQUENCE [LARGE SCALE GENOMIC DNA]</scope>
    <source>
        <strain evidence="12">HuSjv2</strain>
        <tissue evidence="12">Worms</tissue>
    </source>
</reference>
<feature type="domain" description="Peptidase C1A papain C-terminal" evidence="11">
    <location>
        <begin position="90"/>
        <end position="339"/>
    </location>
</feature>
<protein>
    <recommendedName>
        <fullName evidence="9">Cathepsin B-like cysteine proteinase</fullName>
    </recommendedName>
</protein>
<evidence type="ECO:0000256" key="7">
    <source>
        <dbReference type="ARBA" id="ARBA00023157"/>
    </source>
</evidence>
<dbReference type="Pfam" id="PF00112">
    <property type="entry name" value="Peptidase_C1"/>
    <property type="match status" value="1"/>
</dbReference>
<keyword evidence="7" id="KW-1015">Disulfide bond</keyword>
<sequence length="342" mass="38722">MLKIAVCIVSLFTLLEAHVTTRNNERIEPLSDEMISFINEHPDAGWKADKSDRFHSLDDARILMGARKEDAEMKRKRRPTVDHHDLNVEIPSQFDSRKKWPHCKSISQIRDQSRCGSCWAFGAVEAMTDRICIQSGGQQSAELSALDLISCCKDCGDGCQGGFPGVAWDYWVKRGIVTGGSKENHTGCQPYPFPKCEHHTKGKYPACGTKIYKTPQCKQTCQKGYKTPYEQDKHYGDQRYNVISNEKAIQREIMMYGPVEAAFDVYEDFLNYKSGIYRHVTGSIVGGHAIRIIGWGVEKGKPYWLIANSWNEDWGENGLFRMVRGRDECSIESHVVAGLINT</sequence>
<dbReference type="OrthoDB" id="640249at2759"/>
<dbReference type="SMART" id="SM00645">
    <property type="entry name" value="Pept_C1"/>
    <property type="match status" value="1"/>
</dbReference>
<dbReference type="FunFam" id="3.90.70.10:FF:000031">
    <property type="entry name" value="Cathepsin B"/>
    <property type="match status" value="1"/>
</dbReference>
<comment type="similarity">
    <text evidence="1">Belongs to the peptidase C1 family.</text>
</comment>
<dbReference type="EMBL" id="SKCS01000905">
    <property type="protein sequence ID" value="TNN04783.1"/>
    <property type="molecule type" value="Genomic_DNA"/>
</dbReference>
<dbReference type="PRINTS" id="PR00705">
    <property type="entry name" value="PAPAIN"/>
</dbReference>
<dbReference type="PROSITE" id="PS00139">
    <property type="entry name" value="THIOL_PROTEASE_CYS"/>
    <property type="match status" value="1"/>
</dbReference>
<feature type="chain" id="PRO_5021508980" description="Cathepsin B-like cysteine proteinase" evidence="10">
    <location>
        <begin position="18"/>
        <end position="342"/>
    </location>
</feature>
<keyword evidence="5" id="KW-0788">Thiol protease</keyword>
<dbReference type="InterPro" id="IPR025660">
    <property type="entry name" value="Pept_his_AS"/>
</dbReference>
<feature type="signal peptide" evidence="10">
    <location>
        <begin position="1"/>
        <end position="17"/>
    </location>
</feature>
<dbReference type="GO" id="GO:0006508">
    <property type="term" value="P:proteolysis"/>
    <property type="evidence" value="ECO:0007669"/>
    <property type="project" value="UniProtKB-KW"/>
</dbReference>
<evidence type="ECO:0000259" key="11">
    <source>
        <dbReference type="SMART" id="SM00645"/>
    </source>
</evidence>
<evidence type="ECO:0000256" key="10">
    <source>
        <dbReference type="SAM" id="SignalP"/>
    </source>
</evidence>
<dbReference type="InterPro" id="IPR000668">
    <property type="entry name" value="Peptidase_C1A_C"/>
</dbReference>
<dbReference type="GO" id="GO:0004197">
    <property type="term" value="F:cysteine-type endopeptidase activity"/>
    <property type="evidence" value="ECO:0007669"/>
    <property type="project" value="InterPro"/>
</dbReference>
<accession>A0A4Z2CKH4</accession>
<dbReference type="PROSITE" id="PS00639">
    <property type="entry name" value="THIOL_PROTEASE_HIS"/>
    <property type="match status" value="1"/>
</dbReference>
<dbReference type="Pfam" id="PF08127">
    <property type="entry name" value="Propeptide_C1"/>
    <property type="match status" value="1"/>
</dbReference>
<keyword evidence="4" id="KW-0378">Hydrolase</keyword>
<dbReference type="InterPro" id="IPR000169">
    <property type="entry name" value="Pept_cys_AS"/>
</dbReference>
<name>A0A4Z2CKH4_SCHJA</name>
<dbReference type="Gene3D" id="3.90.70.10">
    <property type="entry name" value="Cysteine proteinases"/>
    <property type="match status" value="1"/>
</dbReference>
<evidence type="ECO:0000256" key="5">
    <source>
        <dbReference type="ARBA" id="ARBA00022807"/>
    </source>
</evidence>
<dbReference type="Proteomes" id="UP000311919">
    <property type="component" value="Unassembled WGS sequence"/>
</dbReference>